<keyword evidence="9" id="KW-1185">Reference proteome</keyword>
<comment type="subcellular location">
    <subcellularLocation>
        <location evidence="1">Cell membrane</location>
        <topology evidence="1">Multi-pass membrane protein</topology>
    </subcellularLocation>
</comment>
<feature type="transmembrane region" description="Helical" evidence="6">
    <location>
        <begin position="738"/>
        <end position="766"/>
    </location>
</feature>
<dbReference type="AlphaFoldDB" id="A0A517NQZ2"/>
<dbReference type="Proteomes" id="UP000319817">
    <property type="component" value="Chromosome"/>
</dbReference>
<feature type="transmembrane region" description="Helical" evidence="6">
    <location>
        <begin position="778"/>
        <end position="800"/>
    </location>
</feature>
<dbReference type="Gene3D" id="1.20.1640.10">
    <property type="entry name" value="Multidrug efflux transporter AcrB transmembrane domain"/>
    <property type="match status" value="2"/>
</dbReference>
<organism evidence="8 9">
    <name type="scientific">Stieleria marina</name>
    <dbReference type="NCBI Taxonomy" id="1930275"/>
    <lineage>
        <taxon>Bacteria</taxon>
        <taxon>Pseudomonadati</taxon>
        <taxon>Planctomycetota</taxon>
        <taxon>Planctomycetia</taxon>
        <taxon>Pirellulales</taxon>
        <taxon>Pirellulaceae</taxon>
        <taxon>Stieleria</taxon>
    </lineage>
</organism>
<dbReference type="OrthoDB" id="2112773at2"/>
<evidence type="ECO:0000256" key="4">
    <source>
        <dbReference type="ARBA" id="ARBA00022989"/>
    </source>
</evidence>
<dbReference type="Pfam" id="PF03176">
    <property type="entry name" value="MMPL"/>
    <property type="match status" value="1"/>
</dbReference>
<keyword evidence="5 6" id="KW-0472">Membrane</keyword>
<keyword evidence="2" id="KW-1003">Cell membrane</keyword>
<feature type="transmembrane region" description="Helical" evidence="6">
    <location>
        <begin position="347"/>
        <end position="368"/>
    </location>
</feature>
<gene>
    <name evidence="8" type="ORF">K239x_14860</name>
</gene>
<accession>A0A517NQZ2</accession>
<evidence type="ECO:0000313" key="8">
    <source>
        <dbReference type="EMBL" id="QDT09540.1"/>
    </source>
</evidence>
<feature type="domain" description="SSD" evidence="7">
    <location>
        <begin position="653"/>
        <end position="803"/>
    </location>
</feature>
<evidence type="ECO:0000256" key="5">
    <source>
        <dbReference type="ARBA" id="ARBA00023136"/>
    </source>
</evidence>
<dbReference type="PROSITE" id="PS50156">
    <property type="entry name" value="SSD"/>
    <property type="match status" value="1"/>
</dbReference>
<feature type="transmembrane region" description="Helical" evidence="6">
    <location>
        <begin position="276"/>
        <end position="296"/>
    </location>
</feature>
<evidence type="ECO:0000256" key="2">
    <source>
        <dbReference type="ARBA" id="ARBA00022475"/>
    </source>
</evidence>
<evidence type="ECO:0000256" key="1">
    <source>
        <dbReference type="ARBA" id="ARBA00004651"/>
    </source>
</evidence>
<evidence type="ECO:0000256" key="3">
    <source>
        <dbReference type="ARBA" id="ARBA00022692"/>
    </source>
</evidence>
<feature type="transmembrane region" description="Helical" evidence="6">
    <location>
        <begin position="433"/>
        <end position="453"/>
    </location>
</feature>
<dbReference type="RefSeq" id="WP_145417089.1">
    <property type="nucleotide sequence ID" value="NZ_CP036526.1"/>
</dbReference>
<dbReference type="EMBL" id="CP036526">
    <property type="protein sequence ID" value="QDT09540.1"/>
    <property type="molecule type" value="Genomic_DNA"/>
</dbReference>
<evidence type="ECO:0000313" key="9">
    <source>
        <dbReference type="Proteomes" id="UP000319817"/>
    </source>
</evidence>
<dbReference type="InterPro" id="IPR050545">
    <property type="entry name" value="Mycobact_MmpL"/>
</dbReference>
<feature type="transmembrane region" description="Helical" evidence="6">
    <location>
        <begin position="302"/>
        <end position="327"/>
    </location>
</feature>
<dbReference type="GO" id="GO:0005886">
    <property type="term" value="C:plasma membrane"/>
    <property type="evidence" value="ECO:0007669"/>
    <property type="project" value="UniProtKB-SubCell"/>
</dbReference>
<evidence type="ECO:0000259" key="7">
    <source>
        <dbReference type="PROSITE" id="PS50156"/>
    </source>
</evidence>
<dbReference type="PANTHER" id="PTHR33406">
    <property type="entry name" value="MEMBRANE PROTEIN MJ1562-RELATED"/>
    <property type="match status" value="1"/>
</dbReference>
<feature type="transmembrane region" description="Helical" evidence="6">
    <location>
        <begin position="380"/>
        <end position="403"/>
    </location>
</feature>
<evidence type="ECO:0000256" key="6">
    <source>
        <dbReference type="SAM" id="Phobius"/>
    </source>
</evidence>
<name>A0A517NQZ2_9BACT</name>
<dbReference type="InterPro" id="IPR004869">
    <property type="entry name" value="MMPL_dom"/>
</dbReference>
<dbReference type="SUPFAM" id="SSF82866">
    <property type="entry name" value="Multidrug efflux transporter AcrB transmembrane domain"/>
    <property type="match status" value="2"/>
</dbReference>
<feature type="transmembrane region" description="Helical" evidence="6">
    <location>
        <begin position="678"/>
        <end position="698"/>
    </location>
</feature>
<reference evidence="8 9" key="1">
    <citation type="submission" date="2019-02" db="EMBL/GenBank/DDBJ databases">
        <title>Deep-cultivation of Planctomycetes and their phenomic and genomic characterization uncovers novel biology.</title>
        <authorList>
            <person name="Wiegand S."/>
            <person name="Jogler M."/>
            <person name="Boedeker C."/>
            <person name="Pinto D."/>
            <person name="Vollmers J."/>
            <person name="Rivas-Marin E."/>
            <person name="Kohn T."/>
            <person name="Peeters S.H."/>
            <person name="Heuer A."/>
            <person name="Rast P."/>
            <person name="Oberbeckmann S."/>
            <person name="Bunk B."/>
            <person name="Jeske O."/>
            <person name="Meyerdierks A."/>
            <person name="Storesund J.E."/>
            <person name="Kallscheuer N."/>
            <person name="Luecker S."/>
            <person name="Lage O.M."/>
            <person name="Pohl T."/>
            <person name="Merkel B.J."/>
            <person name="Hornburger P."/>
            <person name="Mueller R.-W."/>
            <person name="Bruemmer F."/>
            <person name="Labrenz M."/>
            <person name="Spormann A.M."/>
            <person name="Op den Camp H."/>
            <person name="Overmann J."/>
            <person name="Amann R."/>
            <person name="Jetten M.S.M."/>
            <person name="Mascher T."/>
            <person name="Medema M.H."/>
            <person name="Devos D.P."/>
            <person name="Kaster A.-K."/>
            <person name="Ovreas L."/>
            <person name="Rohde M."/>
            <person name="Galperin M.Y."/>
            <person name="Jogler C."/>
        </authorList>
    </citation>
    <scope>NUCLEOTIDE SEQUENCE [LARGE SCALE GENOMIC DNA]</scope>
    <source>
        <strain evidence="8 9">K23_9</strain>
    </source>
</reference>
<dbReference type="PANTHER" id="PTHR33406:SF12">
    <property type="entry name" value="BLR2997 PROTEIN"/>
    <property type="match status" value="1"/>
</dbReference>
<sequence>MSFVSDSSLNATSSELDLLRRRYLRRWKFGLAILLLLAIPASVHSAAAIATLRNIPDQWLPSSLPLKQDFAEYIRRFGHSDVLFISWPGARLDDDEVQSVAMLLRGMSTEVAEPLDDSEPLTPLDQFDSESVPDAIRTFWKDARAMCDDATPLVWVRSGTEIRDSMMRRPLSLSDRSATRRLKGTFVGPDGQKTCVLASFAESSGSHHRQLLPLMQNAIAEMLRRPAEEVVFVGACVNGAAVDNEAIASIEKYTIPSSVLAAVLCWLCLRSIPLTFTILSIATVGQGMVLATVFYFGTPMNAILIVLPPLVFVLTVSSGIHLSNYYFDFARDRQVSRIVAAQQAMRIGVPPCLIATFTTVVGLMSLYLVRLEPVRMFGMIGSIGVLSTLALMIMMLPGAMLLARVSTKQPSADTPVMTQSIASKASPFWLRPFWILLIFAALSSSAVVGFGRLTTSVSVPKMFHPESELRQSYVWYESNVGATMTAELLLSFDDPLREDRANRDPSVRKGDAAIKQLRQVMRVHAAVVDLPAVGGGLSAASFLPIPSKSRSVSGTISRSVIRAQVADENSVIHQLAYVDRAKDEQTWRISLRLFQTHEYDFGDSIELIEQTAREALLVAADESPKQESDVKIKMTGHVVIIDGSQQLLLKDLFTSFLAAFGVIAILMSIYLRSIRGGLFAMLPNFMPTLILFGAMGWLRWPLDIGSVMTASVALGIAVDDSIHLLAQYRRVRATEQSRIAAAVLALRHCGWAMLQTTIVCSLSLLVYGLSPFLPTQRFAFFMMGLLLLAWIGVSTLLPAIMSTRLGDYFTGTNASG</sequence>
<keyword evidence="3 6" id="KW-0812">Transmembrane</keyword>
<dbReference type="InterPro" id="IPR000731">
    <property type="entry name" value="SSD"/>
</dbReference>
<keyword evidence="4 6" id="KW-1133">Transmembrane helix</keyword>
<proteinExistence type="predicted"/>
<feature type="transmembrane region" description="Helical" evidence="6">
    <location>
        <begin position="652"/>
        <end position="671"/>
    </location>
</feature>
<protein>
    <submittedName>
        <fullName evidence="8">MMPL family protein</fullName>
    </submittedName>
</protein>